<dbReference type="AlphaFoldDB" id="A0ABD1ZIN3"/>
<proteinExistence type="predicted"/>
<comment type="caution">
    <text evidence="1">The sequence shown here is derived from an EMBL/GenBank/DDBJ whole genome shotgun (WGS) entry which is preliminary data.</text>
</comment>
<evidence type="ECO:0000313" key="2">
    <source>
        <dbReference type="Proteomes" id="UP001605036"/>
    </source>
</evidence>
<evidence type="ECO:0000313" key="1">
    <source>
        <dbReference type="EMBL" id="KAL2651317.1"/>
    </source>
</evidence>
<dbReference type="Proteomes" id="UP001605036">
    <property type="component" value="Unassembled WGS sequence"/>
</dbReference>
<reference evidence="1 2" key="1">
    <citation type="submission" date="2024-09" db="EMBL/GenBank/DDBJ databases">
        <title>Chromosome-scale assembly of Riccia fluitans.</title>
        <authorList>
            <person name="Paukszto L."/>
            <person name="Sawicki J."/>
            <person name="Karawczyk K."/>
            <person name="Piernik-Szablinska J."/>
            <person name="Szczecinska M."/>
            <person name="Mazdziarz M."/>
        </authorList>
    </citation>
    <scope>NUCLEOTIDE SEQUENCE [LARGE SCALE GENOMIC DNA]</scope>
    <source>
        <strain evidence="1">Rf_01</strain>
        <tissue evidence="1">Aerial parts of the thallus</tissue>
    </source>
</reference>
<sequence length="206" mass="24042">MMTLQNDKTMLFLRSVDPELQEKLELLLEDKEMDEALKTNWKDVEDVIKVIAKREGRREKISVKRSVEEESSSSNHVESSDLWSSALSLVKQWKTSWKVLLRTASTIRKTMAWDDPMETLSGIYTDGRVYYQPTTKEKATSKEKYKGLAYNLLSDIEAIIDLKEVLEERILNAKIKFFLREILGITKKEFHDVIIDVIKQKRQLAE</sequence>
<dbReference type="EMBL" id="JBHFFA010000001">
    <property type="protein sequence ID" value="KAL2651317.1"/>
    <property type="molecule type" value="Genomic_DNA"/>
</dbReference>
<gene>
    <name evidence="1" type="ORF">R1flu_019445</name>
</gene>
<accession>A0ABD1ZIN3</accession>
<keyword evidence="2" id="KW-1185">Reference proteome</keyword>
<organism evidence="1 2">
    <name type="scientific">Riccia fluitans</name>
    <dbReference type="NCBI Taxonomy" id="41844"/>
    <lineage>
        <taxon>Eukaryota</taxon>
        <taxon>Viridiplantae</taxon>
        <taxon>Streptophyta</taxon>
        <taxon>Embryophyta</taxon>
        <taxon>Marchantiophyta</taxon>
        <taxon>Marchantiopsida</taxon>
        <taxon>Marchantiidae</taxon>
        <taxon>Marchantiales</taxon>
        <taxon>Ricciaceae</taxon>
        <taxon>Riccia</taxon>
    </lineage>
</organism>
<name>A0ABD1ZIN3_9MARC</name>
<protein>
    <submittedName>
        <fullName evidence="1">Uncharacterized protein</fullName>
    </submittedName>
</protein>